<comment type="caution">
    <text evidence="2">The sequence shown here is derived from an EMBL/GenBank/DDBJ whole genome shotgun (WGS) entry which is preliminary data.</text>
</comment>
<dbReference type="RefSeq" id="WP_151167124.1">
    <property type="nucleotide sequence ID" value="NZ_WACR01000004.1"/>
</dbReference>
<dbReference type="AlphaFoldDB" id="A0A6N6M8T4"/>
<dbReference type="Proteomes" id="UP000435357">
    <property type="component" value="Unassembled WGS sequence"/>
</dbReference>
<keyword evidence="1" id="KW-0732">Signal</keyword>
<name>A0A6N6M8T4_9FLAO</name>
<protein>
    <submittedName>
        <fullName evidence="2">Uncharacterized protein</fullName>
    </submittedName>
</protein>
<reference evidence="2 3" key="1">
    <citation type="submission" date="2019-09" db="EMBL/GenBank/DDBJ databases">
        <title>Genomes of Cryomorphaceae.</title>
        <authorList>
            <person name="Bowman J.P."/>
        </authorList>
    </citation>
    <scope>NUCLEOTIDE SEQUENCE [LARGE SCALE GENOMIC DNA]</scope>
    <source>
        <strain evidence="2 3">KCTC 52047</strain>
    </source>
</reference>
<accession>A0A6N6M8T4</accession>
<gene>
    <name evidence="2" type="ORF">F3059_05465</name>
</gene>
<organism evidence="2 3">
    <name type="scientific">Salibacter halophilus</name>
    <dbReference type="NCBI Taxonomy" id="1803916"/>
    <lineage>
        <taxon>Bacteria</taxon>
        <taxon>Pseudomonadati</taxon>
        <taxon>Bacteroidota</taxon>
        <taxon>Flavobacteriia</taxon>
        <taxon>Flavobacteriales</taxon>
        <taxon>Salibacteraceae</taxon>
        <taxon>Salibacter</taxon>
    </lineage>
</organism>
<evidence type="ECO:0000256" key="1">
    <source>
        <dbReference type="SAM" id="SignalP"/>
    </source>
</evidence>
<feature type="signal peptide" evidence="1">
    <location>
        <begin position="1"/>
        <end position="21"/>
    </location>
</feature>
<dbReference type="PROSITE" id="PS51257">
    <property type="entry name" value="PROKAR_LIPOPROTEIN"/>
    <property type="match status" value="1"/>
</dbReference>
<keyword evidence="3" id="KW-1185">Reference proteome</keyword>
<evidence type="ECO:0000313" key="3">
    <source>
        <dbReference type="Proteomes" id="UP000435357"/>
    </source>
</evidence>
<sequence>MKIHLNLLFIPALLIIGAACNKDDDNSNDNRPSAPKSSYTFPDSTEYGPNLLALDDGDTFRRHKYGLHVLLENMEMTVVVNSNNTDDKTGFFWSTNNAYGWRHIKSGNWENTFESQENDCNAECMLNGYGDGSIDITVSTGDTTFTKNHPFE</sequence>
<proteinExistence type="predicted"/>
<dbReference type="EMBL" id="WACR01000004">
    <property type="protein sequence ID" value="KAB1064805.1"/>
    <property type="molecule type" value="Genomic_DNA"/>
</dbReference>
<evidence type="ECO:0000313" key="2">
    <source>
        <dbReference type="EMBL" id="KAB1064805.1"/>
    </source>
</evidence>
<feature type="chain" id="PRO_5027002645" evidence="1">
    <location>
        <begin position="22"/>
        <end position="152"/>
    </location>
</feature>